<organism evidence="4 5">
    <name type="scientific">Maribacter aurantiacus</name>
    <dbReference type="NCBI Taxonomy" id="1882343"/>
    <lineage>
        <taxon>Bacteria</taxon>
        <taxon>Pseudomonadati</taxon>
        <taxon>Bacteroidota</taxon>
        <taxon>Flavobacteriia</taxon>
        <taxon>Flavobacteriales</taxon>
        <taxon>Flavobacteriaceae</taxon>
        <taxon>Maribacter</taxon>
    </lineage>
</organism>
<comment type="caution">
    <text evidence="4">The sequence shown here is derived from an EMBL/GenBank/DDBJ whole genome shotgun (WGS) entry which is preliminary data.</text>
</comment>
<evidence type="ECO:0000259" key="3">
    <source>
        <dbReference type="Pfam" id="PF02397"/>
    </source>
</evidence>
<dbReference type="PANTHER" id="PTHR30576">
    <property type="entry name" value="COLANIC BIOSYNTHESIS UDP-GLUCOSE LIPID CARRIER TRANSFERASE"/>
    <property type="match status" value="1"/>
</dbReference>
<dbReference type="Proteomes" id="UP000308382">
    <property type="component" value="Unassembled WGS sequence"/>
</dbReference>
<evidence type="ECO:0000256" key="2">
    <source>
        <dbReference type="SAM" id="Phobius"/>
    </source>
</evidence>
<dbReference type="GO" id="GO:0016780">
    <property type="term" value="F:phosphotransferase activity, for other substituted phosphate groups"/>
    <property type="evidence" value="ECO:0007669"/>
    <property type="project" value="TreeGrafter"/>
</dbReference>
<evidence type="ECO:0000313" key="5">
    <source>
        <dbReference type="Proteomes" id="UP000308382"/>
    </source>
</evidence>
<keyword evidence="2" id="KW-1133">Transmembrane helix</keyword>
<dbReference type="Pfam" id="PF02397">
    <property type="entry name" value="Bac_transf"/>
    <property type="match status" value="1"/>
</dbReference>
<keyword evidence="2" id="KW-0812">Transmembrane</keyword>
<feature type="domain" description="Bacterial sugar transferase" evidence="3">
    <location>
        <begin position="7"/>
        <end position="182"/>
    </location>
</feature>
<proteinExistence type="inferred from homology"/>
<reference evidence="4 5" key="1">
    <citation type="journal article" date="2017" name="Int. J. Syst. Evol. Microbiol.">
        <title>Maripseudobacter aurantiacus gen. nov., sp. nov., a novel member of the family Flavobacteriaceae isolated from a sedimentation basin.</title>
        <authorList>
            <person name="Chen C."/>
            <person name="Su Y."/>
            <person name="Tao T."/>
            <person name="Fu G."/>
            <person name="Zhang C."/>
            <person name="Sun C."/>
            <person name="Zhang X."/>
            <person name="Wu M."/>
        </authorList>
    </citation>
    <scope>NUCLEOTIDE SEQUENCE [LARGE SCALE GENOMIC DNA]</scope>
    <source>
        <strain evidence="5">CDA4</strain>
    </source>
</reference>
<dbReference type="AlphaFoldDB" id="A0A5R8M4P6"/>
<feature type="transmembrane region" description="Helical" evidence="2">
    <location>
        <begin position="12"/>
        <end position="37"/>
    </location>
</feature>
<name>A0A5R8M4P6_9FLAO</name>
<keyword evidence="2" id="KW-0472">Membrane</keyword>
<keyword evidence="4" id="KW-0808">Transferase</keyword>
<keyword evidence="5" id="KW-1185">Reference proteome</keyword>
<accession>A0A5R8M4P6</accession>
<comment type="similarity">
    <text evidence="1">Belongs to the bacterial sugar transferase family.</text>
</comment>
<sequence length="212" mass="24620">MYRKFFKRPLDFLLALLGLIIASPILLVTIIVLALSFRENPFFLQPRPGRFERIFSVIKLKTMNSKKDADGNLLSDTERLTPLGIFIRKTSIDELPQLINVMKGEMSLIGPRPLLIRYQPYYTQEERKRFSIRPGITGLAQISGRNYITWEDRFAKDVEYSENITLAMDAKIIWKTILKVLKSDDIEVDPTANPAMEYLDVERHDWKEKGLL</sequence>
<dbReference type="EMBL" id="VBUK01000005">
    <property type="protein sequence ID" value="TLF44544.1"/>
    <property type="molecule type" value="Genomic_DNA"/>
</dbReference>
<dbReference type="InterPro" id="IPR003362">
    <property type="entry name" value="Bact_transf"/>
</dbReference>
<gene>
    <name evidence="4" type="ORF">FEK29_09870</name>
</gene>
<dbReference type="OrthoDB" id="9808602at2"/>
<dbReference type="RefSeq" id="WP_138258272.1">
    <property type="nucleotide sequence ID" value="NZ_VBUK01000005.1"/>
</dbReference>
<protein>
    <submittedName>
        <fullName evidence="4">Sugar transferase</fullName>
    </submittedName>
</protein>
<dbReference type="PANTHER" id="PTHR30576:SF8">
    <property type="entry name" value="UNDECAPRENYL-PHOSPHATE GALACTOSE PHOSPHOTRANSFERASE"/>
    <property type="match status" value="1"/>
</dbReference>
<evidence type="ECO:0000313" key="4">
    <source>
        <dbReference type="EMBL" id="TLF44544.1"/>
    </source>
</evidence>
<evidence type="ECO:0000256" key="1">
    <source>
        <dbReference type="ARBA" id="ARBA00006464"/>
    </source>
</evidence>